<dbReference type="InterPro" id="IPR016641">
    <property type="entry name" value="EGD2/NACA0like"/>
</dbReference>
<dbReference type="EMBL" id="JAANQT010000145">
    <property type="protein sequence ID" value="KAG1314014.1"/>
    <property type="molecule type" value="Genomic_DNA"/>
</dbReference>
<dbReference type="Gene3D" id="1.10.8.10">
    <property type="entry name" value="DNA helicase RuvA subunit, C-terminal domain"/>
    <property type="match status" value="1"/>
</dbReference>
<dbReference type="InterPro" id="IPR038187">
    <property type="entry name" value="NAC_A/B_dom_sf"/>
</dbReference>
<evidence type="ECO:0000256" key="1">
    <source>
        <dbReference type="ARBA" id="ARBA00009882"/>
    </source>
</evidence>
<dbReference type="InterPro" id="IPR036298">
    <property type="entry name" value="Chalcone_isomerase_sf"/>
</dbReference>
<evidence type="ECO:0000256" key="2">
    <source>
        <dbReference type="ARBA" id="ARBA00014437"/>
    </source>
</evidence>
<dbReference type="Pfam" id="PF01849">
    <property type="entry name" value="NAC"/>
    <property type="match status" value="1"/>
</dbReference>
<organism evidence="6 7">
    <name type="scientific">Rhizopus oryzae</name>
    <name type="common">Mucormycosis agent</name>
    <name type="synonym">Rhizopus arrhizus var. delemar</name>
    <dbReference type="NCBI Taxonomy" id="64495"/>
    <lineage>
        <taxon>Eukaryota</taxon>
        <taxon>Fungi</taxon>
        <taxon>Fungi incertae sedis</taxon>
        <taxon>Mucoromycota</taxon>
        <taxon>Mucoromycotina</taxon>
        <taxon>Mucoromycetes</taxon>
        <taxon>Mucorales</taxon>
        <taxon>Mucorineae</taxon>
        <taxon>Rhizopodaceae</taxon>
        <taxon>Rhizopus</taxon>
    </lineage>
</organism>
<reference evidence="6" key="1">
    <citation type="journal article" date="2020" name="Microb. Genom.">
        <title>Genetic diversity of clinical and environmental Mucorales isolates obtained from an investigation of mucormycosis cases among solid organ transplant recipients.</title>
        <authorList>
            <person name="Nguyen M.H."/>
            <person name="Kaul D."/>
            <person name="Muto C."/>
            <person name="Cheng S.J."/>
            <person name="Richter R.A."/>
            <person name="Bruno V.M."/>
            <person name="Liu G."/>
            <person name="Beyhan S."/>
            <person name="Sundermann A.J."/>
            <person name="Mounaud S."/>
            <person name="Pasculle A.W."/>
            <person name="Nierman W.C."/>
            <person name="Driscoll E."/>
            <person name="Cumbie R."/>
            <person name="Clancy C.J."/>
            <person name="Dupont C.L."/>
        </authorList>
    </citation>
    <scope>NUCLEOTIDE SEQUENCE</scope>
    <source>
        <strain evidence="6">GL11</strain>
    </source>
</reference>
<keyword evidence="7" id="KW-1185">Reference proteome</keyword>
<proteinExistence type="inferred from homology"/>
<dbReference type="InterPro" id="IPR044034">
    <property type="entry name" value="NAC-like_UBA"/>
</dbReference>
<dbReference type="Gene3D" id="3.50.70.10">
    <property type="match status" value="1"/>
</dbReference>
<dbReference type="CDD" id="cd14358">
    <property type="entry name" value="UBA_NAC_euk"/>
    <property type="match status" value="1"/>
</dbReference>
<dbReference type="GO" id="GO:0005854">
    <property type="term" value="C:nascent polypeptide-associated complex"/>
    <property type="evidence" value="ECO:0007669"/>
    <property type="project" value="InterPro"/>
</dbReference>
<evidence type="ECO:0000259" key="5">
    <source>
        <dbReference type="PROSITE" id="PS51151"/>
    </source>
</evidence>
<dbReference type="Pfam" id="PF16035">
    <property type="entry name" value="Chalcone_2"/>
    <property type="match status" value="1"/>
</dbReference>
<evidence type="ECO:0000313" key="6">
    <source>
        <dbReference type="EMBL" id="KAG1314014.1"/>
    </source>
</evidence>
<comment type="similarity">
    <text evidence="1">Belongs to the NAC-alpha family.</text>
</comment>
<name>A0A9P7BWR3_RHIOR</name>
<feature type="region of interest" description="Disordered" evidence="4">
    <location>
        <begin position="436"/>
        <end position="469"/>
    </location>
</feature>
<dbReference type="InterPro" id="IPR016087">
    <property type="entry name" value="Chalcone_isomerase"/>
</dbReference>
<protein>
    <recommendedName>
        <fullName evidence="2">Nascent polypeptide-associated complex subunit alpha</fullName>
    </recommendedName>
    <alternativeName>
        <fullName evidence="3">Alpha-NAC</fullName>
    </alternativeName>
</protein>
<evidence type="ECO:0000313" key="7">
    <source>
        <dbReference type="Proteomes" id="UP000716291"/>
    </source>
</evidence>
<dbReference type="AlphaFoldDB" id="A0A9P7BWR3"/>
<comment type="caution">
    <text evidence="6">The sequence shown here is derived from an EMBL/GenBank/DDBJ whole genome shotgun (WGS) entry which is preliminary data.</text>
</comment>
<dbReference type="Proteomes" id="UP000716291">
    <property type="component" value="Unassembled WGS sequence"/>
</dbReference>
<dbReference type="GO" id="GO:0016872">
    <property type="term" value="F:intramolecular lyase activity"/>
    <property type="evidence" value="ECO:0007669"/>
    <property type="project" value="InterPro"/>
</dbReference>
<evidence type="ECO:0000256" key="3">
    <source>
        <dbReference type="ARBA" id="ARBA00030300"/>
    </source>
</evidence>
<dbReference type="CDD" id="cd22054">
    <property type="entry name" value="NAC_NACA"/>
    <property type="match status" value="1"/>
</dbReference>
<feature type="compositionally biased region" description="Basic and acidic residues" evidence="4">
    <location>
        <begin position="441"/>
        <end position="451"/>
    </location>
</feature>
<accession>A0A9P7BWR3</accession>
<dbReference type="SMART" id="SM01407">
    <property type="entry name" value="NAC"/>
    <property type="match status" value="1"/>
</dbReference>
<dbReference type="PANTHER" id="PTHR21713">
    <property type="entry name" value="NASCENT POLYPEPTIDE ASSOCIATED COMPLEX ALPHA SUBUNIT-RELATED"/>
    <property type="match status" value="1"/>
</dbReference>
<feature type="compositionally biased region" description="Acidic residues" evidence="4">
    <location>
        <begin position="453"/>
        <end position="466"/>
    </location>
</feature>
<feature type="domain" description="NAC-A/B" evidence="5">
    <location>
        <begin position="364"/>
        <end position="429"/>
    </location>
</feature>
<dbReference type="PROSITE" id="PS51151">
    <property type="entry name" value="NAC_AB"/>
    <property type="match status" value="1"/>
</dbReference>
<sequence length="506" mass="56906">MFRLSRSLTQLGKNTASRTLSRSYTTVTPKKVTQHYKVFVKATAGISLVGGYMAFQNSVFSESPTYAGTVEDPATKLSFPIFLNTSNEWKRLVGLGDFDKEKFLENEEMANQLLDQPYDVSIRLIPFRNTNTQHLRDGFVRSFMQRMKQQSLTEDQEKEILIAIQEFKNNFVTMGVKKETEFVFTKTKEGGLKMIYEGKDWGTVNNKWLAKNFIMAYITPQSPSSEAALQDIVLGFESIIEEEIMAPKAAKNMKLPGQRYIIYDEYLSEIAALDEKRKEIESQFKTGAKSKIIDQYSIYVREYIGSKSFARTFENLALSEYAIHKHLTEKYNISLNQAEKLSAKCNSSGVVKMSAENPQVSAQSRAEQKARKSLLSLGLKPVNGITRVTFTRGSGMVFAIDKPEVFKSTNSDTHIVFGEMSVEDMAARAQQAALEQQLAADAEKSEEKPAEEAQAEEEDEEVDAEGVEEKDIELVVSQANVSRAKAVKALKNNNNDVVNAIMELTM</sequence>
<evidence type="ECO:0000256" key="4">
    <source>
        <dbReference type="SAM" id="MobiDB-lite"/>
    </source>
</evidence>
<dbReference type="FunFam" id="1.10.8.10:FF:000006">
    <property type="entry name" value="Putative nascent polypeptide-associated complex subunit alpha"/>
    <property type="match status" value="1"/>
</dbReference>
<dbReference type="InterPro" id="IPR002715">
    <property type="entry name" value="Nas_poly-pep-assoc_cplx_dom"/>
</dbReference>
<dbReference type="Gene3D" id="2.20.70.30">
    <property type="entry name" value="Nascent polypeptide-associated complex domain"/>
    <property type="match status" value="1"/>
</dbReference>
<dbReference type="SUPFAM" id="SSF54626">
    <property type="entry name" value="Chalcone isomerase"/>
    <property type="match status" value="1"/>
</dbReference>
<dbReference type="Pfam" id="PF19026">
    <property type="entry name" value="UBA_HYPK"/>
    <property type="match status" value="1"/>
</dbReference>
<dbReference type="InterPro" id="IPR016088">
    <property type="entry name" value="Chalcone_isomerase_3-sand"/>
</dbReference>
<gene>
    <name evidence="6" type="ORF">G6F64_001801</name>
</gene>